<dbReference type="KEGG" id="crq:GCK72_017383"/>
<protein>
    <recommendedName>
        <fullName evidence="3">F-box associated domain-containing protein</fullName>
    </recommendedName>
</protein>
<dbReference type="GeneID" id="9811355"/>
<dbReference type="RefSeq" id="XP_053580970.1">
    <property type="nucleotide sequence ID" value="XM_053732057.1"/>
</dbReference>
<dbReference type="AlphaFoldDB" id="A0A6A5G843"/>
<dbReference type="EMBL" id="WUAV01000005">
    <property type="protein sequence ID" value="KAF1750832.1"/>
    <property type="molecule type" value="Genomic_DNA"/>
</dbReference>
<evidence type="ECO:0000313" key="1">
    <source>
        <dbReference type="EMBL" id="KAF1750832.1"/>
    </source>
</evidence>
<dbReference type="CTD" id="9811355"/>
<comment type="caution">
    <text evidence="1">The sequence shown here is derived from an EMBL/GenBank/DDBJ whole genome shotgun (WGS) entry which is preliminary data.</text>
</comment>
<accession>A0A6A5G843</accession>
<dbReference type="PANTHER" id="PTHR21503:SF8">
    <property type="entry name" value="F-BOX ASSOCIATED DOMAIN-CONTAINING PROTEIN-RELATED"/>
    <property type="match status" value="1"/>
</dbReference>
<dbReference type="Proteomes" id="UP000483820">
    <property type="component" value="Chromosome V"/>
</dbReference>
<gene>
    <name evidence="1" type="ORF">GCK72_017383</name>
</gene>
<organism evidence="1 2">
    <name type="scientific">Caenorhabditis remanei</name>
    <name type="common">Caenorhabditis vulgaris</name>
    <dbReference type="NCBI Taxonomy" id="31234"/>
    <lineage>
        <taxon>Eukaryota</taxon>
        <taxon>Metazoa</taxon>
        <taxon>Ecdysozoa</taxon>
        <taxon>Nematoda</taxon>
        <taxon>Chromadorea</taxon>
        <taxon>Rhabditida</taxon>
        <taxon>Rhabditina</taxon>
        <taxon>Rhabditomorpha</taxon>
        <taxon>Rhabditoidea</taxon>
        <taxon>Rhabditidae</taxon>
        <taxon>Peloderinae</taxon>
        <taxon>Caenorhabditis</taxon>
    </lineage>
</organism>
<reference evidence="1 2" key="1">
    <citation type="submission" date="2019-12" db="EMBL/GenBank/DDBJ databases">
        <title>Chromosome-level assembly of the Caenorhabditis remanei genome.</title>
        <authorList>
            <person name="Teterina A.A."/>
            <person name="Willis J.H."/>
            <person name="Phillips P.C."/>
        </authorList>
    </citation>
    <scope>NUCLEOTIDE SEQUENCE [LARGE SCALE GENOMIC DNA]</scope>
    <source>
        <strain evidence="1 2">PX506</strain>
        <tissue evidence="1">Whole organism</tissue>
    </source>
</reference>
<dbReference type="PANTHER" id="PTHR21503">
    <property type="entry name" value="F-BOX-CONTAINING HYPOTHETICAL PROTEIN C.ELEGANS"/>
    <property type="match status" value="1"/>
</dbReference>
<evidence type="ECO:0000313" key="2">
    <source>
        <dbReference type="Proteomes" id="UP000483820"/>
    </source>
</evidence>
<proteinExistence type="predicted"/>
<sequence length="266" mass="31190">MNSIDGFKIGGAHCSLYKSSTFSWGSMYMYERNQSELIIECVHNYFYAFFGSSIDYQIDLNCDRLPQSLKNITSSRIGLSENMTGEELEACFTSSPSQKYIAILYKLNGKLCPDSVIYNTENLYLNSTHIDVDDLLFRFRGKCLFLVERNVTDSNIIRFLNEWKSNRKFQNMKFFSIFTHRRNRFDVAKVLYEADIKHLDPSETTLKLEWKQRTMSTIQDSSQWEHFTLESRYYLIRNYDGEGASIEISSEHFRFSVWSATEKSSN</sequence>
<name>A0A6A5G843_CAERE</name>
<evidence type="ECO:0008006" key="3">
    <source>
        <dbReference type="Google" id="ProtNLM"/>
    </source>
</evidence>